<dbReference type="AlphaFoldDB" id="R4X3I3"/>
<dbReference type="PATRIC" id="fig|758793.3.peg.4635"/>
<accession>R4X3I3</accession>
<gene>
    <name evidence="2" type="ORF">BRPE64_CCDS03140</name>
</gene>
<reference evidence="2 3" key="1">
    <citation type="journal article" date="2013" name="Genome Announc.">
        <title>Complete Genome Sequence of Burkholderia sp. Strain RPE64, Bacterial Symbiont of the Bean Bug Riptortus pedestris.</title>
        <authorList>
            <person name="Shibata T.F."/>
            <person name="Maeda T."/>
            <person name="Nikoh N."/>
            <person name="Yamaguchi K."/>
            <person name="Oshima K."/>
            <person name="Hattori M."/>
            <person name="Nishiyama T."/>
            <person name="Hasebe M."/>
            <person name="Fukatsu T."/>
            <person name="Kikuchi Y."/>
            <person name="Shigenobu S."/>
        </authorList>
    </citation>
    <scope>NUCLEOTIDE SEQUENCE [LARGE SCALE GENOMIC DNA]</scope>
</reference>
<evidence type="ECO:0000313" key="2">
    <source>
        <dbReference type="EMBL" id="BAN26397.1"/>
    </source>
</evidence>
<dbReference type="Proteomes" id="UP000013966">
    <property type="component" value="Chromosome 3"/>
</dbReference>
<dbReference type="RefSeq" id="WP_016347107.1">
    <property type="nucleotide sequence ID" value="NC_021288.1"/>
</dbReference>
<evidence type="ECO:0000313" key="3">
    <source>
        <dbReference type="Proteomes" id="UP000013966"/>
    </source>
</evidence>
<feature type="compositionally biased region" description="Acidic residues" evidence="1">
    <location>
        <begin position="1"/>
        <end position="12"/>
    </location>
</feature>
<organism evidence="2 3">
    <name type="scientific">Caballeronia insecticola</name>
    <dbReference type="NCBI Taxonomy" id="758793"/>
    <lineage>
        <taxon>Bacteria</taxon>
        <taxon>Pseudomonadati</taxon>
        <taxon>Pseudomonadota</taxon>
        <taxon>Betaproteobacteria</taxon>
        <taxon>Burkholderiales</taxon>
        <taxon>Burkholderiaceae</taxon>
        <taxon>Caballeronia</taxon>
    </lineage>
</organism>
<dbReference type="EMBL" id="AP013060">
    <property type="protein sequence ID" value="BAN26397.1"/>
    <property type="molecule type" value="Genomic_DNA"/>
</dbReference>
<name>R4X3I3_9BURK</name>
<keyword evidence="3" id="KW-1185">Reference proteome</keyword>
<dbReference type="KEGG" id="buo:BRPE64_CCDS03140"/>
<dbReference type="OrthoDB" id="9897758at2"/>
<dbReference type="HOGENOM" id="CLU_3096511_0_0_4"/>
<feature type="region of interest" description="Disordered" evidence="1">
    <location>
        <begin position="1"/>
        <end position="29"/>
    </location>
</feature>
<protein>
    <submittedName>
        <fullName evidence="2">Uncharacterized protein</fullName>
    </submittedName>
</protein>
<sequence length="51" mass="5967">MIDETGEVTDAADSERDASSCVPARESRPLRRDTHYDWMDFHSIPELSREW</sequence>
<reference evidence="2 3" key="2">
    <citation type="journal article" date="2018" name="Int. J. Syst. Evol. Microbiol.">
        <title>Burkholderia insecticola sp. nov., a gut symbiotic bacterium of the bean bug Riptortus pedestris.</title>
        <authorList>
            <person name="Takeshita K."/>
            <person name="Tamaki H."/>
            <person name="Ohbayashi T."/>
            <person name="Meng X.-Y."/>
            <person name="Sone T."/>
            <person name="Mitani Y."/>
            <person name="Peeters C."/>
            <person name="Kikuchi Y."/>
            <person name="Vandamme P."/>
        </authorList>
    </citation>
    <scope>NUCLEOTIDE SEQUENCE [LARGE SCALE GENOMIC DNA]</scope>
    <source>
        <strain evidence="2">RPE64</strain>
    </source>
</reference>
<proteinExistence type="predicted"/>
<evidence type="ECO:0000256" key="1">
    <source>
        <dbReference type="SAM" id="MobiDB-lite"/>
    </source>
</evidence>
<dbReference type="STRING" id="758793.BRPE64_CCDS03140"/>